<dbReference type="PANTHER" id="PTHR37828">
    <property type="entry name" value="GSR2449 PROTEIN"/>
    <property type="match status" value="1"/>
</dbReference>
<dbReference type="KEGG" id="tped:TPE_2250"/>
<evidence type="ECO:0000313" key="4">
    <source>
        <dbReference type="Proteomes" id="UP000015620"/>
    </source>
</evidence>
<proteinExistence type="inferred from homology"/>
<dbReference type="Pfam" id="PF03795">
    <property type="entry name" value="YCII"/>
    <property type="match status" value="1"/>
</dbReference>
<dbReference type="SUPFAM" id="SSF54909">
    <property type="entry name" value="Dimeric alpha+beta barrel"/>
    <property type="match status" value="1"/>
</dbReference>
<reference evidence="3 4" key="1">
    <citation type="journal article" date="2013" name="PLoS ONE">
        <title>Genome-Wide Relatedness of Treponema pedis, from Gingiva and Necrotic Skin Lesions of Pigs, with the Human Oral Pathogen Treponema denticola.</title>
        <authorList>
            <person name="Svartstrom O."/>
            <person name="Mushtaq M."/>
            <person name="Pringle M."/>
            <person name="Segerman B."/>
        </authorList>
    </citation>
    <scope>NUCLEOTIDE SEQUENCE [LARGE SCALE GENOMIC DNA]</scope>
    <source>
        <strain evidence="3">T A4</strain>
    </source>
</reference>
<feature type="domain" description="YCII-related" evidence="2">
    <location>
        <begin position="5"/>
        <end position="84"/>
    </location>
</feature>
<gene>
    <name evidence="3" type="ORF">TPE_2250</name>
</gene>
<dbReference type="OrthoDB" id="162319at2"/>
<evidence type="ECO:0000256" key="1">
    <source>
        <dbReference type="ARBA" id="ARBA00007689"/>
    </source>
</evidence>
<dbReference type="RefSeq" id="WP_020966020.1">
    <property type="nucleotide sequence ID" value="NC_022097.1"/>
</dbReference>
<dbReference type="HOGENOM" id="CLU_110355_8_0_12"/>
<accession>S6A902</accession>
<dbReference type="AlphaFoldDB" id="S6A902"/>
<dbReference type="Gene3D" id="3.30.70.1060">
    <property type="entry name" value="Dimeric alpha+beta barrel"/>
    <property type="match status" value="1"/>
</dbReference>
<dbReference type="InterPro" id="IPR011008">
    <property type="entry name" value="Dimeric_a/b-barrel"/>
</dbReference>
<comment type="similarity">
    <text evidence="1">Belongs to the YciI family.</text>
</comment>
<protein>
    <recommendedName>
        <fullName evidence="2">YCII-related domain-containing protein</fullName>
    </recommendedName>
</protein>
<dbReference type="STRING" id="1291379.TPE_2250"/>
<dbReference type="GeneID" id="301090712"/>
<dbReference type="InterPro" id="IPR005545">
    <property type="entry name" value="YCII"/>
</dbReference>
<sequence>MKKYVVILSGKKKNTLTESLLKEHVEHLKDINKKGKLFICGPLVNSDKAIKIINAASMDEAIKIAQSDPFTVNAYYPNIEILELEEANELNEYLLKA</sequence>
<evidence type="ECO:0000313" key="3">
    <source>
        <dbReference type="EMBL" id="AGT44724.1"/>
    </source>
</evidence>
<organism evidence="3 4">
    <name type="scientific">Treponema pedis str. T A4</name>
    <dbReference type="NCBI Taxonomy" id="1291379"/>
    <lineage>
        <taxon>Bacteria</taxon>
        <taxon>Pseudomonadati</taxon>
        <taxon>Spirochaetota</taxon>
        <taxon>Spirochaetia</taxon>
        <taxon>Spirochaetales</taxon>
        <taxon>Treponemataceae</taxon>
        <taxon>Treponema</taxon>
    </lineage>
</organism>
<dbReference type="PANTHER" id="PTHR37828:SF1">
    <property type="entry name" value="YCII-RELATED DOMAIN-CONTAINING PROTEIN"/>
    <property type="match status" value="1"/>
</dbReference>
<dbReference type="EMBL" id="CP004120">
    <property type="protein sequence ID" value="AGT44724.1"/>
    <property type="molecule type" value="Genomic_DNA"/>
</dbReference>
<keyword evidence="4" id="KW-1185">Reference proteome</keyword>
<evidence type="ECO:0000259" key="2">
    <source>
        <dbReference type="Pfam" id="PF03795"/>
    </source>
</evidence>
<dbReference type="Proteomes" id="UP000015620">
    <property type="component" value="Chromosome"/>
</dbReference>
<dbReference type="PATRIC" id="fig|1291379.3.peg.2222"/>
<name>S6A902_9SPIR</name>